<dbReference type="Proteomes" id="UP000242715">
    <property type="component" value="Unassembled WGS sequence"/>
</dbReference>
<proteinExistence type="predicted"/>
<name>A0A2Z6NXF9_TRISU</name>
<sequence>MLVDREGLWFRVLTTRYGVERGRLRVGGRRGSSWWRANVNIRDGEGGLGGGWFREHVLKKVGDGSDTFFWTDPWVEGIPLCERFGHLFDLAGNKSVSVAEMFALGWGEGGEAWVWRRQLRVWEEEMLGELHCSRCISAVDVSGYSYSRCCGRSHLTQSGSLEGLRTCMATLARQVTYKIKPGCTRHFIIGSSSLCVWMRSGSDTIRSLCSVHFFSRRLAGASLFYAARLASLHVGCVVREKSQIIQRLNKLITSHVGQDFIL</sequence>
<organism evidence="1 2">
    <name type="scientific">Trifolium subterraneum</name>
    <name type="common">Subterranean clover</name>
    <dbReference type="NCBI Taxonomy" id="3900"/>
    <lineage>
        <taxon>Eukaryota</taxon>
        <taxon>Viridiplantae</taxon>
        <taxon>Streptophyta</taxon>
        <taxon>Embryophyta</taxon>
        <taxon>Tracheophyta</taxon>
        <taxon>Spermatophyta</taxon>
        <taxon>Magnoliopsida</taxon>
        <taxon>eudicotyledons</taxon>
        <taxon>Gunneridae</taxon>
        <taxon>Pentapetalae</taxon>
        <taxon>rosids</taxon>
        <taxon>fabids</taxon>
        <taxon>Fabales</taxon>
        <taxon>Fabaceae</taxon>
        <taxon>Papilionoideae</taxon>
        <taxon>50 kb inversion clade</taxon>
        <taxon>NPAAA clade</taxon>
        <taxon>Hologalegina</taxon>
        <taxon>IRL clade</taxon>
        <taxon>Trifolieae</taxon>
        <taxon>Trifolium</taxon>
    </lineage>
</organism>
<reference evidence="2" key="1">
    <citation type="journal article" date="2017" name="Front. Plant Sci.">
        <title>Climate Clever Clovers: New Paradigm to Reduce the Environmental Footprint of Ruminants by Breeding Low Methanogenic Forages Utilizing Haplotype Variation.</title>
        <authorList>
            <person name="Kaur P."/>
            <person name="Appels R."/>
            <person name="Bayer P.E."/>
            <person name="Keeble-Gagnere G."/>
            <person name="Wang J."/>
            <person name="Hirakawa H."/>
            <person name="Shirasawa K."/>
            <person name="Vercoe P."/>
            <person name="Stefanova K."/>
            <person name="Durmic Z."/>
            <person name="Nichols P."/>
            <person name="Revell C."/>
            <person name="Isobe S.N."/>
            <person name="Edwards D."/>
            <person name="Erskine W."/>
        </authorList>
    </citation>
    <scope>NUCLEOTIDE SEQUENCE [LARGE SCALE GENOMIC DNA]</scope>
    <source>
        <strain evidence="2">cv. Daliak</strain>
    </source>
</reference>
<gene>
    <name evidence="1" type="ORF">TSUD_92170</name>
</gene>
<evidence type="ECO:0008006" key="3">
    <source>
        <dbReference type="Google" id="ProtNLM"/>
    </source>
</evidence>
<dbReference type="PANTHER" id="PTHR36617:SF5">
    <property type="entry name" value="OS05G0421675 PROTEIN"/>
    <property type="match status" value="1"/>
</dbReference>
<evidence type="ECO:0000313" key="2">
    <source>
        <dbReference type="Proteomes" id="UP000242715"/>
    </source>
</evidence>
<dbReference type="AlphaFoldDB" id="A0A2Z6NXF9"/>
<accession>A0A2Z6NXF9</accession>
<dbReference type="EMBL" id="DF973837">
    <property type="protein sequence ID" value="GAU40992.1"/>
    <property type="molecule type" value="Genomic_DNA"/>
</dbReference>
<evidence type="ECO:0000313" key="1">
    <source>
        <dbReference type="EMBL" id="GAU40992.1"/>
    </source>
</evidence>
<dbReference type="PANTHER" id="PTHR36617">
    <property type="entry name" value="PROTEIN, PUTATIVE-RELATED"/>
    <property type="match status" value="1"/>
</dbReference>
<protein>
    <recommendedName>
        <fullName evidence="3">Reverse transcriptase zinc-binding domain-containing protein</fullName>
    </recommendedName>
</protein>
<keyword evidence="2" id="KW-1185">Reference proteome</keyword>